<dbReference type="Pfam" id="PF00903">
    <property type="entry name" value="Glyoxalase"/>
    <property type="match status" value="1"/>
</dbReference>
<protein>
    <submittedName>
        <fullName evidence="2">VOC family protein</fullName>
    </submittedName>
</protein>
<keyword evidence="3" id="KW-1185">Reference proteome</keyword>
<proteinExistence type="predicted"/>
<dbReference type="PANTHER" id="PTHR36503">
    <property type="entry name" value="BLR2520 PROTEIN"/>
    <property type="match status" value="1"/>
</dbReference>
<dbReference type="Proteomes" id="UP001256827">
    <property type="component" value="Chromosome"/>
</dbReference>
<dbReference type="Gene3D" id="3.10.180.10">
    <property type="entry name" value="2,3-Dihydroxybiphenyl 1,2-Dioxygenase, domain 1"/>
    <property type="match status" value="1"/>
</dbReference>
<name>A0ABY9TB80_BREBE</name>
<dbReference type="InterPro" id="IPR029068">
    <property type="entry name" value="Glyas_Bleomycin-R_OHBP_Dase"/>
</dbReference>
<evidence type="ECO:0000313" key="2">
    <source>
        <dbReference type="EMBL" id="WNC17379.1"/>
    </source>
</evidence>
<gene>
    <name evidence="2" type="ORF">RGB73_14050</name>
</gene>
<feature type="domain" description="VOC" evidence="1">
    <location>
        <begin position="3"/>
        <end position="129"/>
    </location>
</feature>
<dbReference type="RefSeq" id="WP_310773066.1">
    <property type="nucleotide sequence ID" value="NZ_CP134050.1"/>
</dbReference>
<evidence type="ECO:0000259" key="1">
    <source>
        <dbReference type="PROSITE" id="PS51819"/>
    </source>
</evidence>
<evidence type="ECO:0000313" key="3">
    <source>
        <dbReference type="Proteomes" id="UP001256827"/>
    </source>
</evidence>
<dbReference type="InterPro" id="IPR037523">
    <property type="entry name" value="VOC_core"/>
</dbReference>
<dbReference type="SUPFAM" id="SSF54593">
    <property type="entry name" value="Glyoxalase/Bleomycin resistance protein/Dihydroxybiphenyl dioxygenase"/>
    <property type="match status" value="1"/>
</dbReference>
<sequence length="137" mass="15393">MTKEFWFNLPVKDVQKSKAFFTRIGFAPNPRFGDSDNQASLYIGEKQVVLMLFPEAAFKQFTGTEIPDLTNGSQVLFSIDAQSKEEVDELLEKVVEAGGTIFSKPKDQGWMYGAGFADLDGHRWNVLYMDASKMPTP</sequence>
<dbReference type="EMBL" id="CP134050">
    <property type="protein sequence ID" value="WNC17379.1"/>
    <property type="molecule type" value="Genomic_DNA"/>
</dbReference>
<accession>A0ABY9TB80</accession>
<dbReference type="PROSITE" id="PS51819">
    <property type="entry name" value="VOC"/>
    <property type="match status" value="1"/>
</dbReference>
<dbReference type="InterPro" id="IPR004360">
    <property type="entry name" value="Glyas_Fos-R_dOase_dom"/>
</dbReference>
<reference evidence="2 3" key="1">
    <citation type="submission" date="2023-09" db="EMBL/GenBank/DDBJ databases">
        <title>Complete Genome and Methylome dissection of Bacillus brevis NEB573 original source of BbsI restriction endonuclease.</title>
        <authorList>
            <person name="Fomenkov A."/>
            <person name="Roberts R.D."/>
        </authorList>
    </citation>
    <scope>NUCLEOTIDE SEQUENCE [LARGE SCALE GENOMIC DNA]</scope>
    <source>
        <strain evidence="2 3">NEB573</strain>
    </source>
</reference>
<dbReference type="PANTHER" id="PTHR36503:SF2">
    <property type="entry name" value="BLR2408 PROTEIN"/>
    <property type="match status" value="1"/>
</dbReference>
<organism evidence="2 3">
    <name type="scientific">Brevibacillus brevis</name>
    <name type="common">Bacillus brevis</name>
    <dbReference type="NCBI Taxonomy" id="1393"/>
    <lineage>
        <taxon>Bacteria</taxon>
        <taxon>Bacillati</taxon>
        <taxon>Bacillota</taxon>
        <taxon>Bacilli</taxon>
        <taxon>Bacillales</taxon>
        <taxon>Paenibacillaceae</taxon>
        <taxon>Brevibacillus</taxon>
    </lineage>
</organism>